<evidence type="ECO:0000313" key="2">
    <source>
        <dbReference type="Proteomes" id="UP000622687"/>
    </source>
</evidence>
<name>A0A934I2P7_9CLOT</name>
<protein>
    <submittedName>
        <fullName evidence="1">Uncharacterized protein</fullName>
    </submittedName>
</protein>
<evidence type="ECO:0000313" key="1">
    <source>
        <dbReference type="EMBL" id="MBI6875724.1"/>
    </source>
</evidence>
<comment type="caution">
    <text evidence="1">The sequence shown here is derived from an EMBL/GenBank/DDBJ whole genome shotgun (WGS) entry which is preliminary data.</text>
</comment>
<dbReference type="RefSeq" id="WP_211145066.1">
    <property type="nucleotide sequence ID" value="NZ_JAEEGB010000053.1"/>
</dbReference>
<reference evidence="1" key="1">
    <citation type="submission" date="2020-12" db="EMBL/GenBank/DDBJ databases">
        <title>Clostridium thailandense sp. nov., a novel acetogenic bacterium isolated from peat land soil in Thailand.</title>
        <authorList>
            <person name="Chaikitkaew S."/>
            <person name="Birkeland N.K."/>
        </authorList>
    </citation>
    <scope>NUCLEOTIDE SEQUENCE</scope>
    <source>
        <strain evidence="1">DSM 17425</strain>
    </source>
</reference>
<keyword evidence="2" id="KW-1185">Reference proteome</keyword>
<dbReference type="Proteomes" id="UP000622687">
    <property type="component" value="Unassembled WGS sequence"/>
</dbReference>
<organism evidence="1 2">
    <name type="scientific">Clostridium aciditolerans</name>
    <dbReference type="NCBI Taxonomy" id="339861"/>
    <lineage>
        <taxon>Bacteria</taxon>
        <taxon>Bacillati</taxon>
        <taxon>Bacillota</taxon>
        <taxon>Clostridia</taxon>
        <taxon>Eubacteriales</taxon>
        <taxon>Clostridiaceae</taxon>
        <taxon>Clostridium</taxon>
    </lineage>
</organism>
<proteinExistence type="predicted"/>
<dbReference type="AlphaFoldDB" id="A0A934I2P7"/>
<accession>A0A934I2P7</accession>
<dbReference type="EMBL" id="JAEEGB010000053">
    <property type="protein sequence ID" value="MBI6875724.1"/>
    <property type="molecule type" value="Genomic_DNA"/>
</dbReference>
<sequence length="61" mass="7092">MISIQEKMLVAENCAEYKPKVYTFNANRSAISQGCNTCVNYINDKCNKELFEQIEEKIRIN</sequence>
<gene>
    <name evidence="1" type="ORF">I6U51_23940</name>
</gene>